<dbReference type="KEGG" id="ptaw:DW352_20680"/>
<keyword evidence="1" id="KW-0812">Transmembrane</keyword>
<evidence type="ECO:0000313" key="3">
    <source>
        <dbReference type="Proteomes" id="UP000254889"/>
    </source>
</evidence>
<organism evidence="2 3">
    <name type="scientific">Pseudolabrys taiwanensis</name>
    <dbReference type="NCBI Taxonomy" id="331696"/>
    <lineage>
        <taxon>Bacteria</taxon>
        <taxon>Pseudomonadati</taxon>
        <taxon>Pseudomonadota</taxon>
        <taxon>Alphaproteobacteria</taxon>
        <taxon>Hyphomicrobiales</taxon>
        <taxon>Xanthobacteraceae</taxon>
        <taxon>Pseudolabrys</taxon>
    </lineage>
</organism>
<keyword evidence="3" id="KW-1185">Reference proteome</keyword>
<reference evidence="2 3" key="1">
    <citation type="submission" date="2018-07" db="EMBL/GenBank/DDBJ databases">
        <authorList>
            <person name="Quirk P.G."/>
            <person name="Krulwich T.A."/>
        </authorList>
    </citation>
    <scope>NUCLEOTIDE SEQUENCE [LARGE SCALE GENOMIC DNA]</scope>
    <source>
        <strain evidence="2 3">CC-BB4</strain>
    </source>
</reference>
<dbReference type="EMBL" id="CP031417">
    <property type="protein sequence ID" value="AXK82728.1"/>
    <property type="molecule type" value="Genomic_DNA"/>
</dbReference>
<name>A0A346A0N1_9HYPH</name>
<gene>
    <name evidence="2" type="ORF">DW352_20680</name>
</gene>
<keyword evidence="1" id="KW-1133">Transmembrane helix</keyword>
<dbReference type="Proteomes" id="UP000254889">
    <property type="component" value="Chromosome"/>
</dbReference>
<proteinExistence type="predicted"/>
<accession>A0A346A0N1</accession>
<feature type="transmembrane region" description="Helical" evidence="1">
    <location>
        <begin position="36"/>
        <end position="59"/>
    </location>
</feature>
<evidence type="ECO:0000256" key="1">
    <source>
        <dbReference type="SAM" id="Phobius"/>
    </source>
</evidence>
<protein>
    <submittedName>
        <fullName evidence="2">Uncharacterized protein</fullName>
    </submittedName>
</protein>
<feature type="transmembrane region" description="Helical" evidence="1">
    <location>
        <begin position="120"/>
        <end position="141"/>
    </location>
</feature>
<evidence type="ECO:0000313" key="2">
    <source>
        <dbReference type="EMBL" id="AXK82728.1"/>
    </source>
</evidence>
<keyword evidence="1" id="KW-0472">Membrane</keyword>
<sequence>MKAALMNIPVSWLHMPALALVEGGAAGAKKEYGPKIAPAVLALGAAAAGTIVGGGLQLAHQYLHDSKAMPTDYAGIDRIVCTATFAEIEQAAIRIYEEAAQAKGGNTLQSIIDQASGAKVLPIVPVAGAAAAFVVGVYAGAAAARP</sequence>
<dbReference type="AlphaFoldDB" id="A0A346A0N1"/>